<dbReference type="Proteomes" id="UP000053611">
    <property type="component" value="Unassembled WGS sequence"/>
</dbReference>
<dbReference type="RefSeq" id="XP_018277202.1">
    <property type="nucleotide sequence ID" value="XM_018423782.1"/>
</dbReference>
<reference evidence="2 3" key="1">
    <citation type="submission" date="2015-03" db="EMBL/GenBank/DDBJ databases">
        <title>Genomics and transcriptomics of the oil-accumulating basidiomycete yeast T. oleaginosus allow insights into substrate utilization and the diverse evolutionary trajectories of mating systems in fungi.</title>
        <authorList>
            <consortium name="DOE Joint Genome Institute"/>
            <person name="Kourist R."/>
            <person name="Kracht O."/>
            <person name="Bracharz F."/>
            <person name="Lipzen A."/>
            <person name="Nolan M."/>
            <person name="Ohm R."/>
            <person name="Grigoriev I."/>
            <person name="Sun S."/>
            <person name="Heitman J."/>
            <person name="Bruck T."/>
            <person name="Nowrousian M."/>
        </authorList>
    </citation>
    <scope>NUCLEOTIDE SEQUENCE [LARGE SCALE GENOMIC DNA]</scope>
    <source>
        <strain evidence="2 3">IBC0246</strain>
    </source>
</reference>
<accession>A0A0J0XHY3</accession>
<feature type="compositionally biased region" description="Low complexity" evidence="1">
    <location>
        <begin position="49"/>
        <end position="61"/>
    </location>
</feature>
<organism evidence="2 3">
    <name type="scientific">Cutaneotrichosporon oleaginosum</name>
    <dbReference type="NCBI Taxonomy" id="879819"/>
    <lineage>
        <taxon>Eukaryota</taxon>
        <taxon>Fungi</taxon>
        <taxon>Dikarya</taxon>
        <taxon>Basidiomycota</taxon>
        <taxon>Agaricomycotina</taxon>
        <taxon>Tremellomycetes</taxon>
        <taxon>Trichosporonales</taxon>
        <taxon>Trichosporonaceae</taxon>
        <taxon>Cutaneotrichosporon</taxon>
    </lineage>
</organism>
<keyword evidence="3" id="KW-1185">Reference proteome</keyword>
<gene>
    <name evidence="2" type="ORF">CC85DRAFT_287226</name>
</gene>
<protein>
    <submittedName>
        <fullName evidence="2">Uncharacterized protein</fullName>
    </submittedName>
</protein>
<dbReference type="AlphaFoldDB" id="A0A0J0XHY3"/>
<evidence type="ECO:0000313" key="3">
    <source>
        <dbReference type="Proteomes" id="UP000053611"/>
    </source>
</evidence>
<dbReference type="GeneID" id="28984385"/>
<name>A0A0J0XHY3_9TREE</name>
<proteinExistence type="predicted"/>
<evidence type="ECO:0000256" key="1">
    <source>
        <dbReference type="SAM" id="MobiDB-lite"/>
    </source>
</evidence>
<evidence type="ECO:0000313" key="2">
    <source>
        <dbReference type="EMBL" id="KLT40711.1"/>
    </source>
</evidence>
<dbReference type="EMBL" id="KQ087230">
    <property type="protein sequence ID" value="KLT40711.1"/>
    <property type="molecule type" value="Genomic_DNA"/>
</dbReference>
<sequence>MLRGSTVLLTLISGMRGMNGLTAMTELRRASRLYDDAGDRALRIDAPTPSASRSDSLPSASGRARSDAPAIKVLPTTAR</sequence>
<feature type="region of interest" description="Disordered" evidence="1">
    <location>
        <begin position="41"/>
        <end position="79"/>
    </location>
</feature>